<dbReference type="Pfam" id="PF13361">
    <property type="entry name" value="UvrD_C"/>
    <property type="match status" value="1"/>
</dbReference>
<accession>C7M0Y4</accession>
<evidence type="ECO:0000256" key="7">
    <source>
        <dbReference type="ARBA" id="ARBA00034808"/>
    </source>
</evidence>
<keyword evidence="1 9" id="KW-0547">Nucleotide-binding</keyword>
<evidence type="ECO:0000256" key="8">
    <source>
        <dbReference type="ARBA" id="ARBA00048988"/>
    </source>
</evidence>
<evidence type="ECO:0000259" key="10">
    <source>
        <dbReference type="PROSITE" id="PS51198"/>
    </source>
</evidence>
<dbReference type="Gene3D" id="1.10.150.80">
    <property type="entry name" value="HRDC domain"/>
    <property type="match status" value="1"/>
</dbReference>
<dbReference type="SUPFAM" id="SSF52540">
    <property type="entry name" value="P-loop containing nucleoside triphosphate hydrolases"/>
    <property type="match status" value="1"/>
</dbReference>
<reference evidence="11 12" key="1">
    <citation type="journal article" date="2009" name="Stand. Genomic Sci.">
        <title>Complete genome sequence of Acidimicrobium ferrooxidans type strain (ICP).</title>
        <authorList>
            <person name="Clum A."/>
            <person name="Nolan M."/>
            <person name="Lang E."/>
            <person name="Glavina Del Rio T."/>
            <person name="Tice H."/>
            <person name="Copeland A."/>
            <person name="Cheng J.F."/>
            <person name="Lucas S."/>
            <person name="Chen F."/>
            <person name="Bruce D."/>
            <person name="Goodwin L."/>
            <person name="Pitluck S."/>
            <person name="Ivanova N."/>
            <person name="Mavrommatis K."/>
            <person name="Mikhailova N."/>
            <person name="Pati A."/>
            <person name="Chen A."/>
            <person name="Palaniappan K."/>
            <person name="Goker M."/>
            <person name="Spring S."/>
            <person name="Land M."/>
            <person name="Hauser L."/>
            <person name="Chang Y.J."/>
            <person name="Jeffries C.C."/>
            <person name="Chain P."/>
            <person name="Bristow J."/>
            <person name="Eisen J.A."/>
            <person name="Markowitz V."/>
            <person name="Hugenholtz P."/>
            <person name="Kyrpides N.C."/>
            <person name="Klenk H.P."/>
            <person name="Lapidus A."/>
        </authorList>
    </citation>
    <scope>NUCLEOTIDE SEQUENCE [LARGE SCALE GENOMIC DNA]</scope>
    <source>
        <strain evidence="12">DSM 10331 / JCM 15462 / NBRC 103882 / ICP</strain>
    </source>
</reference>
<evidence type="ECO:0000313" key="12">
    <source>
        <dbReference type="Proteomes" id="UP000000771"/>
    </source>
</evidence>
<proteinExistence type="predicted"/>
<keyword evidence="3 9" id="KW-0347">Helicase</keyword>
<feature type="domain" description="UvrD-like helicase ATP-binding" evidence="10">
    <location>
        <begin position="8"/>
        <end position="259"/>
    </location>
</feature>
<keyword evidence="5" id="KW-0413">Isomerase</keyword>
<evidence type="ECO:0000313" key="11">
    <source>
        <dbReference type="EMBL" id="ACU54642.1"/>
    </source>
</evidence>
<feature type="binding site" evidence="9">
    <location>
        <begin position="29"/>
        <end position="36"/>
    </location>
    <ligand>
        <name>ATP</name>
        <dbReference type="ChEBI" id="CHEBI:30616"/>
    </ligand>
</feature>
<evidence type="ECO:0000256" key="9">
    <source>
        <dbReference type="PROSITE-ProRule" id="PRU00560"/>
    </source>
</evidence>
<dbReference type="InterPro" id="IPR044876">
    <property type="entry name" value="HRDC_dom_sf"/>
</dbReference>
<dbReference type="Gene3D" id="3.40.50.300">
    <property type="entry name" value="P-loop containing nucleotide triphosphate hydrolases"/>
    <property type="match status" value="3"/>
</dbReference>
<dbReference type="KEGG" id="afo:Afer_1726"/>
<evidence type="ECO:0000256" key="3">
    <source>
        <dbReference type="ARBA" id="ARBA00022806"/>
    </source>
</evidence>
<keyword evidence="2 9" id="KW-0378">Hydrolase</keyword>
<evidence type="ECO:0000256" key="5">
    <source>
        <dbReference type="ARBA" id="ARBA00023235"/>
    </source>
</evidence>
<dbReference type="CDD" id="cd17932">
    <property type="entry name" value="DEXQc_UvrD"/>
    <property type="match status" value="1"/>
</dbReference>
<dbReference type="InterPro" id="IPR000212">
    <property type="entry name" value="DNA_helicase_UvrD/REP"/>
</dbReference>
<dbReference type="Proteomes" id="UP000000771">
    <property type="component" value="Chromosome"/>
</dbReference>
<dbReference type="Gene3D" id="1.10.486.10">
    <property type="entry name" value="PCRA, domain 4"/>
    <property type="match status" value="1"/>
</dbReference>
<name>C7M0Y4_ACIFD</name>
<sequence length="593" mass="64828">MTDLDDLLDGLSDAQREAVLAPAPVRVIAPAGSGKTLVLTRRIAAQIRLGAVRPRTSAALTFTRAAALSLRQRLARTLDTTLPITTTIHGAALVWLSELARLEGKALPPVVESETLVRAALPNLSPAEHAAVRAALRGQRPTSPAHEAHVRAVHELRRRRRVIDLDSIVGELARQLERQPERRGLIGIEALFVDEFQDSTPDQLRLFRALLGPDLAGLTVVGDPNQSIYGWNGADPNVLTDLEPPGLRTVTLTTNYRSRDELVRHATRILDPQPHVRGARPGGRPPTLRGYATPEREARALVRELGGLHALGVAWRAMAVLSRTTRALEPVTAALEAAEIPAVVLGRTRTVSAMLARLRSLRDRRATVGHLIDELSSMQVDDPSHQHELDQVRDIAIELHRVDPLADLATFQEILEQRLARRLDAVTIATFHKAKGLEWYHVHVLGVGERALPHPRARTSAQREEERRLLYVAMTRATDSLSVSWHGGGPSPFLAPIVGDRAPLRPTPSAAARGAVARQRALRHALVAQRARLARSFAIAPSMLLSDESIETFVRTPPRCADDVVAHLTRVPPARRRAVARAIWACVSAPADS</sequence>
<dbReference type="GO" id="GO:0003677">
    <property type="term" value="F:DNA binding"/>
    <property type="evidence" value="ECO:0007669"/>
    <property type="project" value="InterPro"/>
</dbReference>
<dbReference type="AlphaFoldDB" id="C7M0Y4"/>
<dbReference type="SUPFAM" id="SSF47819">
    <property type="entry name" value="HRDC-like"/>
    <property type="match status" value="1"/>
</dbReference>
<evidence type="ECO:0000256" key="2">
    <source>
        <dbReference type="ARBA" id="ARBA00022801"/>
    </source>
</evidence>
<dbReference type="PROSITE" id="PS51198">
    <property type="entry name" value="UVRD_HELICASE_ATP_BIND"/>
    <property type="match status" value="1"/>
</dbReference>
<dbReference type="HOGENOM" id="CLU_004585_5_6_11"/>
<dbReference type="eggNOG" id="COG0210">
    <property type="taxonomic scope" value="Bacteria"/>
</dbReference>
<evidence type="ECO:0000256" key="6">
    <source>
        <dbReference type="ARBA" id="ARBA00034617"/>
    </source>
</evidence>
<dbReference type="GO" id="GO:0000725">
    <property type="term" value="P:recombinational repair"/>
    <property type="evidence" value="ECO:0007669"/>
    <property type="project" value="TreeGrafter"/>
</dbReference>
<dbReference type="EC" id="5.6.2.4" evidence="7"/>
<dbReference type="PANTHER" id="PTHR11070">
    <property type="entry name" value="UVRD / RECB / PCRA DNA HELICASE FAMILY MEMBER"/>
    <property type="match status" value="1"/>
</dbReference>
<dbReference type="Pfam" id="PF13245">
    <property type="entry name" value="AAA_19"/>
    <property type="match status" value="1"/>
</dbReference>
<keyword evidence="12" id="KW-1185">Reference proteome</keyword>
<gene>
    <name evidence="11" type="ordered locus">Afer_1726</name>
</gene>
<comment type="catalytic activity">
    <reaction evidence="8">
        <text>ATP + H2O = ADP + phosphate + H(+)</text>
        <dbReference type="Rhea" id="RHEA:13065"/>
        <dbReference type="ChEBI" id="CHEBI:15377"/>
        <dbReference type="ChEBI" id="CHEBI:15378"/>
        <dbReference type="ChEBI" id="CHEBI:30616"/>
        <dbReference type="ChEBI" id="CHEBI:43474"/>
        <dbReference type="ChEBI" id="CHEBI:456216"/>
        <dbReference type="EC" id="5.6.2.4"/>
    </reaction>
</comment>
<evidence type="ECO:0000256" key="4">
    <source>
        <dbReference type="ARBA" id="ARBA00022840"/>
    </source>
</evidence>
<protein>
    <recommendedName>
        <fullName evidence="7">DNA 3'-5' helicase</fullName>
        <ecNumber evidence="7">5.6.2.4</ecNumber>
    </recommendedName>
</protein>
<dbReference type="InterPro" id="IPR027417">
    <property type="entry name" value="P-loop_NTPase"/>
</dbReference>
<evidence type="ECO:0000256" key="1">
    <source>
        <dbReference type="ARBA" id="ARBA00022741"/>
    </source>
</evidence>
<dbReference type="GO" id="GO:0043138">
    <property type="term" value="F:3'-5' DNA helicase activity"/>
    <property type="evidence" value="ECO:0007669"/>
    <property type="project" value="UniProtKB-EC"/>
</dbReference>
<organism evidence="11 12">
    <name type="scientific">Acidimicrobium ferrooxidans (strain DSM 10331 / JCM 15462 / NBRC 103882 / ICP)</name>
    <dbReference type="NCBI Taxonomy" id="525909"/>
    <lineage>
        <taxon>Bacteria</taxon>
        <taxon>Bacillati</taxon>
        <taxon>Actinomycetota</taxon>
        <taxon>Acidimicrobiia</taxon>
        <taxon>Acidimicrobiales</taxon>
        <taxon>Acidimicrobiaceae</taxon>
        <taxon>Acidimicrobium</taxon>
    </lineage>
</organism>
<dbReference type="EMBL" id="CP001631">
    <property type="protein sequence ID" value="ACU54642.1"/>
    <property type="molecule type" value="Genomic_DNA"/>
</dbReference>
<dbReference type="InterPro" id="IPR014017">
    <property type="entry name" value="DNA_helicase_UvrD-like_C"/>
</dbReference>
<dbReference type="STRING" id="525909.Afer_1726"/>
<dbReference type="GO" id="GO:0005524">
    <property type="term" value="F:ATP binding"/>
    <property type="evidence" value="ECO:0007669"/>
    <property type="project" value="UniProtKB-UniRule"/>
</dbReference>
<dbReference type="InterPro" id="IPR014016">
    <property type="entry name" value="UvrD-like_ATP-bd"/>
</dbReference>
<dbReference type="PANTHER" id="PTHR11070:SF2">
    <property type="entry name" value="ATP-DEPENDENT DNA HELICASE SRS2"/>
    <property type="match status" value="1"/>
</dbReference>
<keyword evidence="4 9" id="KW-0067">ATP-binding</keyword>
<dbReference type="InterPro" id="IPR010997">
    <property type="entry name" value="HRDC-like_sf"/>
</dbReference>
<dbReference type="GO" id="GO:0016887">
    <property type="term" value="F:ATP hydrolysis activity"/>
    <property type="evidence" value="ECO:0007669"/>
    <property type="project" value="RHEA"/>
</dbReference>
<comment type="catalytic activity">
    <reaction evidence="6">
        <text>Couples ATP hydrolysis with the unwinding of duplex DNA by translocating in the 3'-5' direction.</text>
        <dbReference type="EC" id="5.6.2.4"/>
    </reaction>
</comment>